<feature type="region of interest" description="Disordered" evidence="5">
    <location>
        <begin position="157"/>
        <end position="209"/>
    </location>
</feature>
<feature type="region of interest" description="Disordered" evidence="5">
    <location>
        <begin position="88"/>
        <end position="136"/>
    </location>
</feature>
<keyword evidence="8" id="KW-1185">Reference proteome</keyword>
<keyword evidence="2 4" id="KW-0863">Zinc-finger</keyword>
<dbReference type="Proteomes" id="UP000192578">
    <property type="component" value="Unassembled WGS sequence"/>
</dbReference>
<accession>A0A9X6NCH4</accession>
<feature type="compositionally biased region" description="Basic residues" evidence="5">
    <location>
        <begin position="183"/>
        <end position="193"/>
    </location>
</feature>
<reference evidence="8" key="1">
    <citation type="submission" date="2017-01" db="EMBL/GenBank/DDBJ databases">
        <title>Comparative genomics of anhydrobiosis in the tardigrade Hypsibius dujardini.</title>
        <authorList>
            <person name="Yoshida Y."/>
            <person name="Koutsovoulos G."/>
            <person name="Laetsch D."/>
            <person name="Stevens L."/>
            <person name="Kumar S."/>
            <person name="Horikawa D."/>
            <person name="Ishino K."/>
            <person name="Komine S."/>
            <person name="Tomita M."/>
            <person name="Blaxter M."/>
            <person name="Arakawa K."/>
        </authorList>
    </citation>
    <scope>NUCLEOTIDE SEQUENCE [LARGE SCALE GENOMIC DNA]</scope>
    <source>
        <strain evidence="8">Z151</strain>
    </source>
</reference>
<dbReference type="PROSITE" id="PS01358">
    <property type="entry name" value="ZF_RANBP2_1"/>
    <property type="match status" value="1"/>
</dbReference>
<feature type="region of interest" description="Disordered" evidence="5">
    <location>
        <begin position="226"/>
        <end position="273"/>
    </location>
</feature>
<evidence type="ECO:0000256" key="3">
    <source>
        <dbReference type="ARBA" id="ARBA00022833"/>
    </source>
</evidence>
<comment type="caution">
    <text evidence="7">The sequence shown here is derived from an EMBL/GenBank/DDBJ whole genome shotgun (WGS) entry which is preliminary data.</text>
</comment>
<keyword evidence="1" id="KW-0479">Metal-binding</keyword>
<dbReference type="AlphaFoldDB" id="A0A9X6NCH4"/>
<evidence type="ECO:0000256" key="5">
    <source>
        <dbReference type="SAM" id="MobiDB-lite"/>
    </source>
</evidence>
<feature type="region of interest" description="Disordered" evidence="5">
    <location>
        <begin position="456"/>
        <end position="481"/>
    </location>
</feature>
<evidence type="ECO:0000256" key="4">
    <source>
        <dbReference type="PROSITE-ProRule" id="PRU00322"/>
    </source>
</evidence>
<proteinExistence type="predicted"/>
<gene>
    <name evidence="7" type="ORF">BV898_16062</name>
</gene>
<evidence type="ECO:0000313" key="7">
    <source>
        <dbReference type="EMBL" id="OWA51587.1"/>
    </source>
</evidence>
<keyword evidence="3" id="KW-0862">Zinc</keyword>
<dbReference type="PROSITE" id="PS50199">
    <property type="entry name" value="ZF_RANBP2_2"/>
    <property type="match status" value="1"/>
</dbReference>
<feature type="compositionally biased region" description="Low complexity" evidence="5">
    <location>
        <begin position="226"/>
        <end position="238"/>
    </location>
</feature>
<evidence type="ECO:0000256" key="2">
    <source>
        <dbReference type="ARBA" id="ARBA00022771"/>
    </source>
</evidence>
<organism evidence="7 8">
    <name type="scientific">Hypsibius exemplaris</name>
    <name type="common">Freshwater tardigrade</name>
    <dbReference type="NCBI Taxonomy" id="2072580"/>
    <lineage>
        <taxon>Eukaryota</taxon>
        <taxon>Metazoa</taxon>
        <taxon>Ecdysozoa</taxon>
        <taxon>Tardigrada</taxon>
        <taxon>Eutardigrada</taxon>
        <taxon>Parachela</taxon>
        <taxon>Hypsibioidea</taxon>
        <taxon>Hypsibiidae</taxon>
        <taxon>Hypsibius</taxon>
    </lineage>
</organism>
<dbReference type="GO" id="GO:0008270">
    <property type="term" value="F:zinc ion binding"/>
    <property type="evidence" value="ECO:0007669"/>
    <property type="project" value="UniProtKB-KW"/>
</dbReference>
<sequence length="481" mass="52278">MECDSGWSPTWSCQLCTFANPFTARNCQVCGASHTGSTRVKSGALSKIQKLQKEALTGQADDIVTHRRRRRCKPGTTVATATVKTTKARRQGQGQLGMPQFPPRFKLPAAAATGPTDRKKKKRKEKKTEIPTESEDEVCVAGDDDIVLPYPLSSYQCTLQEPKRKRRRPSSDPKASSDLGVKEKKKRNRKKRQQTTATDSAVEAPRSGNDLSAALMDDAAYRSIFQFSPPQQSSSKPSARGGRSRRTAPSGSGITECMTTTRSTSVRSPSSTNDFDEDDFSIGHRSSGFGSGSGLSVAFSTPPTSGVLQRLLSQSPMKFQPSESPISDAWFGNDGGEFRLPESLQLDAGTLQLCTARSMVLSVNGNNQLPSGMKLKRVRNRKLKTSRIDFLPVDSSSTTATGDAAVAVAALSEPKSKFYIRRALRPQGLSELKSIEAFSIRHEGIDEVFHEIVCSDASSSDEEEEEKVGPVGDFVTDHDGK</sequence>
<protein>
    <recommendedName>
        <fullName evidence="6">RanBP2-type domain-containing protein</fullName>
    </recommendedName>
</protein>
<dbReference type="Gene3D" id="2.30.30.380">
    <property type="entry name" value="Zn-finger domain of Sec23/24"/>
    <property type="match status" value="1"/>
</dbReference>
<feature type="domain" description="RanBP2-type" evidence="6">
    <location>
        <begin position="4"/>
        <end position="36"/>
    </location>
</feature>
<feature type="compositionally biased region" description="Low complexity" evidence="5">
    <location>
        <begin position="259"/>
        <end position="272"/>
    </location>
</feature>
<dbReference type="InterPro" id="IPR001876">
    <property type="entry name" value="Znf_RanBP2"/>
</dbReference>
<dbReference type="EMBL" id="MTYJ01000232">
    <property type="protein sequence ID" value="OWA51587.1"/>
    <property type="molecule type" value="Genomic_DNA"/>
</dbReference>
<evidence type="ECO:0000313" key="8">
    <source>
        <dbReference type="Proteomes" id="UP000192578"/>
    </source>
</evidence>
<name>A0A9X6NCH4_HYPEX</name>
<evidence type="ECO:0000259" key="6">
    <source>
        <dbReference type="PROSITE" id="PS50199"/>
    </source>
</evidence>
<evidence type="ECO:0000256" key="1">
    <source>
        <dbReference type="ARBA" id="ARBA00022723"/>
    </source>
</evidence>